<dbReference type="RefSeq" id="WP_331244481.1">
    <property type="nucleotide sequence ID" value="NZ_JAQSGJ010000062.1"/>
</dbReference>
<sequence length="83" mass="9419">MKLFGAVVKEQGVSFTIIQVKHGYLNQVTLNQLQREAPVNMPRPVILAESSSSGLRYFGRPDVVRFLSNISADQIPWQEFDVR</sequence>
<keyword evidence="2" id="KW-1185">Reference proteome</keyword>
<dbReference type="Proteomes" id="UP001330016">
    <property type="component" value="Unassembled WGS sequence"/>
</dbReference>
<accession>A0ABU7T327</accession>
<name>A0ABU7T327_9LACO</name>
<evidence type="ECO:0000313" key="2">
    <source>
        <dbReference type="Proteomes" id="UP001330016"/>
    </source>
</evidence>
<evidence type="ECO:0000313" key="1">
    <source>
        <dbReference type="EMBL" id="MEE6717013.1"/>
    </source>
</evidence>
<proteinExistence type="predicted"/>
<dbReference type="EMBL" id="JAQSGK010000062">
    <property type="protein sequence ID" value="MEE6717013.1"/>
    <property type="molecule type" value="Genomic_DNA"/>
</dbReference>
<comment type="caution">
    <text evidence="1">The sequence shown here is derived from an EMBL/GenBank/DDBJ whole genome shotgun (WGS) entry which is preliminary data.</text>
</comment>
<gene>
    <name evidence="1" type="ORF">PS435_14245</name>
</gene>
<reference evidence="1 2" key="1">
    <citation type="submission" date="2023-02" db="EMBL/GenBank/DDBJ databases">
        <title>The predominant lactic acid bacteria and yeasts involved in the spontaneous fermentation of millet during the production of the traditional porridge Hausa koko in Ghana.</title>
        <authorList>
            <person name="Atter A."/>
            <person name="Diaz M."/>
        </authorList>
    </citation>
    <scope>NUCLEOTIDE SEQUENCE [LARGE SCALE GENOMIC DNA]</scope>
    <source>
        <strain evidence="1 2">FI11640</strain>
    </source>
</reference>
<protein>
    <submittedName>
        <fullName evidence="1">Uncharacterized protein</fullName>
    </submittedName>
</protein>
<organism evidence="1 2">
    <name type="scientific">Schleiferilactobacillus harbinensis</name>
    <dbReference type="NCBI Taxonomy" id="304207"/>
    <lineage>
        <taxon>Bacteria</taxon>
        <taxon>Bacillati</taxon>
        <taxon>Bacillota</taxon>
        <taxon>Bacilli</taxon>
        <taxon>Lactobacillales</taxon>
        <taxon>Lactobacillaceae</taxon>
        <taxon>Schleiferilactobacillus</taxon>
    </lineage>
</organism>